<keyword evidence="1" id="KW-1133">Transmembrane helix</keyword>
<comment type="caution">
    <text evidence="2">The sequence shown here is derived from an EMBL/GenBank/DDBJ whole genome shotgun (WGS) entry which is preliminary data.</text>
</comment>
<dbReference type="InterPro" id="IPR052022">
    <property type="entry name" value="26kDa_periplasmic_antigen"/>
</dbReference>
<accession>A0A9D1VS35</accession>
<dbReference type="EMBL" id="DXFB01000134">
    <property type="protein sequence ID" value="HIX45568.1"/>
    <property type="molecule type" value="Genomic_DNA"/>
</dbReference>
<evidence type="ECO:0000313" key="2">
    <source>
        <dbReference type="EMBL" id="HIX45568.1"/>
    </source>
</evidence>
<evidence type="ECO:0000256" key="1">
    <source>
        <dbReference type="SAM" id="Phobius"/>
    </source>
</evidence>
<keyword evidence="1" id="KW-0812">Transmembrane</keyword>
<dbReference type="GO" id="GO:0006974">
    <property type="term" value="P:DNA damage response"/>
    <property type="evidence" value="ECO:0007669"/>
    <property type="project" value="TreeGrafter"/>
</dbReference>
<dbReference type="InterPro" id="IPR016907">
    <property type="entry name" value="UCP029033"/>
</dbReference>
<dbReference type="Pfam" id="PF04402">
    <property type="entry name" value="SIMPL"/>
    <property type="match status" value="1"/>
</dbReference>
<dbReference type="InterPro" id="IPR007497">
    <property type="entry name" value="SIMPL/DUF541"/>
</dbReference>
<reference evidence="2" key="2">
    <citation type="submission" date="2021-04" db="EMBL/GenBank/DDBJ databases">
        <authorList>
            <person name="Gilroy R."/>
        </authorList>
    </citation>
    <scope>NUCLEOTIDE SEQUENCE</scope>
    <source>
        <strain evidence="2">ChiHjej12B11-16260</strain>
    </source>
</reference>
<keyword evidence="1" id="KW-0472">Membrane</keyword>
<dbReference type="PANTHER" id="PTHR34387">
    <property type="entry name" value="SLR1258 PROTEIN"/>
    <property type="match status" value="1"/>
</dbReference>
<sequence length="239" mass="26687">MELKEVKRAWWLEAVIIAIGLFFLGSRIEAGLKVAGGNDRTVAVRGLSERIVPADKVVWPLVYKEVGNDIETLASLVEKKNATIVEFLHSKGLTDSEISVAPPEIYDLKAERYSNPEIPYRYNVRSIITVSSQQVDLVRSLIAEQGELLNKGIAIVSGEYDARVDYLFTGLNDLKPDMIAEATRNARQAAEQFANDSESKLGKIRSASQGQFSIEDRDAYTPYLKKVRVVTSVVYYLKD</sequence>
<dbReference type="AlphaFoldDB" id="A0A9D1VS35"/>
<evidence type="ECO:0000313" key="3">
    <source>
        <dbReference type="Proteomes" id="UP000824246"/>
    </source>
</evidence>
<name>A0A9D1VS35_9BACT</name>
<reference evidence="2" key="1">
    <citation type="journal article" date="2021" name="PeerJ">
        <title>Extensive microbial diversity within the chicken gut microbiome revealed by metagenomics and culture.</title>
        <authorList>
            <person name="Gilroy R."/>
            <person name="Ravi A."/>
            <person name="Getino M."/>
            <person name="Pursley I."/>
            <person name="Horton D.L."/>
            <person name="Alikhan N.F."/>
            <person name="Baker D."/>
            <person name="Gharbi K."/>
            <person name="Hall N."/>
            <person name="Watson M."/>
            <person name="Adriaenssens E.M."/>
            <person name="Foster-Nyarko E."/>
            <person name="Jarju S."/>
            <person name="Secka A."/>
            <person name="Antonio M."/>
            <person name="Oren A."/>
            <person name="Chaudhuri R.R."/>
            <person name="La Ragione R."/>
            <person name="Hildebrand F."/>
            <person name="Pallen M.J."/>
        </authorList>
    </citation>
    <scope>NUCLEOTIDE SEQUENCE</scope>
    <source>
        <strain evidence="2">ChiHjej12B11-16260</strain>
    </source>
</reference>
<dbReference type="PANTHER" id="PTHR34387:SF2">
    <property type="entry name" value="SLR1258 PROTEIN"/>
    <property type="match status" value="1"/>
</dbReference>
<dbReference type="PIRSF" id="PIRSF029033">
    <property type="entry name" value="UCP029033"/>
    <property type="match status" value="1"/>
</dbReference>
<gene>
    <name evidence="2" type="ORF">H9982_05045</name>
</gene>
<organism evidence="2 3">
    <name type="scientific">Candidatus Barnesiella excrementipullorum</name>
    <dbReference type="NCBI Taxonomy" id="2838479"/>
    <lineage>
        <taxon>Bacteria</taxon>
        <taxon>Pseudomonadati</taxon>
        <taxon>Bacteroidota</taxon>
        <taxon>Bacteroidia</taxon>
        <taxon>Bacteroidales</taxon>
        <taxon>Barnesiellaceae</taxon>
        <taxon>Barnesiella</taxon>
    </lineage>
</organism>
<dbReference type="Proteomes" id="UP000824246">
    <property type="component" value="Unassembled WGS sequence"/>
</dbReference>
<protein>
    <submittedName>
        <fullName evidence="2">SIMPL domain-containing protein</fullName>
    </submittedName>
</protein>
<proteinExistence type="predicted"/>
<feature type="transmembrane region" description="Helical" evidence="1">
    <location>
        <begin position="9"/>
        <end position="28"/>
    </location>
</feature>